<accession>A0A0F9S746</accession>
<protein>
    <submittedName>
        <fullName evidence="1">Uncharacterized protein</fullName>
    </submittedName>
</protein>
<name>A0A0F9S746_9ZZZZ</name>
<sequence length="91" mass="9865">MFTEGEWKPTKWLQGRGFNVFSEEGGFVASVPMNVGLEHTIMEAAANANLIASSPRMASLLQKLVDDGWSASISEEARDTLREGYGGMVNA</sequence>
<reference evidence="1" key="1">
    <citation type="journal article" date="2015" name="Nature">
        <title>Complex archaea that bridge the gap between prokaryotes and eukaryotes.</title>
        <authorList>
            <person name="Spang A."/>
            <person name="Saw J.H."/>
            <person name="Jorgensen S.L."/>
            <person name="Zaremba-Niedzwiedzka K."/>
            <person name="Martijn J."/>
            <person name="Lind A.E."/>
            <person name="van Eijk R."/>
            <person name="Schleper C."/>
            <person name="Guy L."/>
            <person name="Ettema T.J."/>
        </authorList>
    </citation>
    <scope>NUCLEOTIDE SEQUENCE</scope>
</reference>
<evidence type="ECO:0000313" key="1">
    <source>
        <dbReference type="EMBL" id="KKN64730.1"/>
    </source>
</evidence>
<comment type="caution">
    <text evidence="1">The sequence shown here is derived from an EMBL/GenBank/DDBJ whole genome shotgun (WGS) entry which is preliminary data.</text>
</comment>
<dbReference type="EMBL" id="LAZR01000545">
    <property type="protein sequence ID" value="KKN64730.1"/>
    <property type="molecule type" value="Genomic_DNA"/>
</dbReference>
<gene>
    <name evidence="1" type="ORF">LCGC14_0488620</name>
</gene>
<proteinExistence type="predicted"/>
<dbReference type="AlphaFoldDB" id="A0A0F9S746"/>
<organism evidence="1">
    <name type="scientific">marine sediment metagenome</name>
    <dbReference type="NCBI Taxonomy" id="412755"/>
    <lineage>
        <taxon>unclassified sequences</taxon>
        <taxon>metagenomes</taxon>
        <taxon>ecological metagenomes</taxon>
    </lineage>
</organism>